<dbReference type="Proteomes" id="UP000184423">
    <property type="component" value="Unassembled WGS sequence"/>
</dbReference>
<sequence length="266" mass="30185">VILQKEEVFHVVGLGFDGFKGYSPIQMAREAIGLSIATEEYGARFFANGARPGGILEHPGFVKDPERLRKSWEEVYKGIKNSHKIAVLEEGMKYHEIGIPPEDAQFLETRKFQLNEICRIFRVPPHMIGDLERATFSNIEHQSIEFVVHTVRPYLVRWEQAISKCLLNEGERRIYFPKFTVDGLLRGDFKTRMEGYAIGRQNGWLSPNDIRELEDMNPIPDDQGGDIYLVNGNMIPANKAKDAKGGDEFNGKNGDKDDKSSGIKDK</sequence>
<proteinExistence type="predicted"/>
<evidence type="ECO:0000313" key="2">
    <source>
        <dbReference type="EMBL" id="SHF53027.1"/>
    </source>
</evidence>
<keyword evidence="3" id="KW-1185">Reference proteome</keyword>
<evidence type="ECO:0000313" key="3">
    <source>
        <dbReference type="Proteomes" id="UP000184423"/>
    </source>
</evidence>
<evidence type="ECO:0000256" key="1">
    <source>
        <dbReference type="SAM" id="MobiDB-lite"/>
    </source>
</evidence>
<reference evidence="3" key="1">
    <citation type="submission" date="2016-11" db="EMBL/GenBank/DDBJ databases">
        <authorList>
            <person name="Varghese N."/>
            <person name="Submissions S."/>
        </authorList>
    </citation>
    <scope>NUCLEOTIDE SEQUENCE [LARGE SCALE GENOMIC DNA]</scope>
    <source>
        <strain evidence="3">DSM 10124</strain>
    </source>
</reference>
<dbReference type="InterPro" id="IPR006944">
    <property type="entry name" value="Phage/GTA_portal"/>
</dbReference>
<organism evidence="2 3">
    <name type="scientific">Caloramator proteoclasticus DSM 10124</name>
    <dbReference type="NCBI Taxonomy" id="1121262"/>
    <lineage>
        <taxon>Bacteria</taxon>
        <taxon>Bacillati</taxon>
        <taxon>Bacillota</taxon>
        <taxon>Clostridia</taxon>
        <taxon>Eubacteriales</taxon>
        <taxon>Clostridiaceae</taxon>
        <taxon>Caloramator</taxon>
    </lineage>
</organism>
<protein>
    <submittedName>
        <fullName evidence="2">Phage portal protein, HK97 family</fullName>
    </submittedName>
</protein>
<dbReference type="Pfam" id="PF04860">
    <property type="entry name" value="Phage_portal"/>
    <property type="match status" value="1"/>
</dbReference>
<dbReference type="EMBL" id="FQVG01000119">
    <property type="protein sequence ID" value="SHF53027.1"/>
    <property type="molecule type" value="Genomic_DNA"/>
</dbReference>
<dbReference type="AlphaFoldDB" id="A0A1M5CEK2"/>
<accession>A0A1M5CEK2</accession>
<feature type="region of interest" description="Disordered" evidence="1">
    <location>
        <begin position="239"/>
        <end position="266"/>
    </location>
</feature>
<dbReference type="RefSeq" id="WP_073250485.1">
    <property type="nucleotide sequence ID" value="NZ_FQVG01000119.1"/>
</dbReference>
<dbReference type="NCBIfam" id="TIGR01537">
    <property type="entry name" value="portal_HK97"/>
    <property type="match status" value="1"/>
</dbReference>
<feature type="non-terminal residue" evidence="2">
    <location>
        <position position="1"/>
    </location>
</feature>
<name>A0A1M5CEK2_9CLOT</name>
<gene>
    <name evidence="2" type="ORF">SAMN02746091_02709</name>
</gene>
<dbReference type="InterPro" id="IPR006427">
    <property type="entry name" value="Portal_HK97"/>
</dbReference>